<dbReference type="SMART" id="SM00062">
    <property type="entry name" value="PBPb"/>
    <property type="match status" value="1"/>
</dbReference>
<evidence type="ECO:0000313" key="4">
    <source>
        <dbReference type="EMBL" id="SDF82024.1"/>
    </source>
</evidence>
<dbReference type="PANTHER" id="PTHR35936:SF17">
    <property type="entry name" value="ARGININE-BINDING EXTRACELLULAR PROTEIN ARTP"/>
    <property type="match status" value="1"/>
</dbReference>
<proteinExistence type="predicted"/>
<sequence>MPSWTLLTGRLALGASLALATSVLASTAFAQATSETMLKDRKITIGFANQAPWGFKGEDGEATGFHPDLVRAAFKPLGVEKIELVIAEFGALIPALAAKRVDIVASGLAINPQRCKQVIFSEPDLAVGDGVLVAKGNPLNIHSYADVVANSQIRMGGGRGSSNTQNALDAGIPSSQMTLFQDVGASVSALTAKRVDAVTMSIGSLIAVMQSPNLKDVERAMPFKPFIKPNGQPALNYAALAFRPADTELRDLYNKRLAEMRNDGTLAKIMEKYGFSPTAEMAPPAIKAAELCQG</sequence>
<dbReference type="SUPFAM" id="SSF53850">
    <property type="entry name" value="Periplasmic binding protein-like II"/>
    <property type="match status" value="1"/>
</dbReference>
<feature type="chain" id="PRO_5045581482" evidence="2">
    <location>
        <begin position="31"/>
        <end position="294"/>
    </location>
</feature>
<feature type="signal peptide" evidence="2">
    <location>
        <begin position="1"/>
        <end position="30"/>
    </location>
</feature>
<gene>
    <name evidence="4" type="ORF">SAMN05421844_10290</name>
</gene>
<keyword evidence="1 2" id="KW-0732">Signal</keyword>
<protein>
    <submittedName>
        <fullName evidence="4">Polar amino acid transport system substrate-binding protein</fullName>
    </submittedName>
</protein>
<reference evidence="4 5" key="1">
    <citation type="submission" date="2016-10" db="EMBL/GenBank/DDBJ databases">
        <authorList>
            <person name="Varghese N."/>
            <person name="Submissions S."/>
        </authorList>
    </citation>
    <scope>NUCLEOTIDE SEQUENCE [LARGE SCALE GENOMIC DNA]</scope>
    <source>
        <strain evidence="4 5">DSM 26672</strain>
    </source>
</reference>
<evidence type="ECO:0000256" key="1">
    <source>
        <dbReference type="ARBA" id="ARBA00022729"/>
    </source>
</evidence>
<organism evidence="4 5">
    <name type="scientific">Bosea robiniae</name>
    <dbReference type="NCBI Taxonomy" id="1036780"/>
    <lineage>
        <taxon>Bacteria</taxon>
        <taxon>Pseudomonadati</taxon>
        <taxon>Pseudomonadota</taxon>
        <taxon>Alphaproteobacteria</taxon>
        <taxon>Hyphomicrobiales</taxon>
        <taxon>Boseaceae</taxon>
        <taxon>Bosea</taxon>
    </lineage>
</organism>
<dbReference type="PANTHER" id="PTHR35936">
    <property type="entry name" value="MEMBRANE-BOUND LYTIC MUREIN TRANSGLYCOSYLASE F"/>
    <property type="match status" value="1"/>
</dbReference>
<dbReference type="InterPro" id="IPR014337">
    <property type="entry name" value="Ectoine_EhuB"/>
</dbReference>
<feature type="domain" description="Solute-binding protein family 3/N-terminal" evidence="3">
    <location>
        <begin position="42"/>
        <end position="277"/>
    </location>
</feature>
<dbReference type="EMBL" id="FNBZ01000002">
    <property type="protein sequence ID" value="SDF82024.1"/>
    <property type="molecule type" value="Genomic_DNA"/>
</dbReference>
<dbReference type="NCBIfam" id="TIGR02995">
    <property type="entry name" value="ectoine_ehuB"/>
    <property type="match status" value="1"/>
</dbReference>
<evidence type="ECO:0000313" key="5">
    <source>
        <dbReference type="Proteomes" id="UP000199468"/>
    </source>
</evidence>
<keyword evidence="5" id="KW-1185">Reference proteome</keyword>
<name>A0ABY0NRW2_9HYPH</name>
<dbReference type="Proteomes" id="UP000199468">
    <property type="component" value="Unassembled WGS sequence"/>
</dbReference>
<dbReference type="Pfam" id="PF00497">
    <property type="entry name" value="SBP_bac_3"/>
    <property type="match status" value="1"/>
</dbReference>
<dbReference type="Gene3D" id="3.40.190.10">
    <property type="entry name" value="Periplasmic binding protein-like II"/>
    <property type="match status" value="2"/>
</dbReference>
<evidence type="ECO:0000259" key="3">
    <source>
        <dbReference type="SMART" id="SM00062"/>
    </source>
</evidence>
<dbReference type="InterPro" id="IPR001638">
    <property type="entry name" value="Solute-binding_3/MltF_N"/>
</dbReference>
<accession>A0ABY0NRW2</accession>
<comment type="caution">
    <text evidence="4">The sequence shown here is derived from an EMBL/GenBank/DDBJ whole genome shotgun (WGS) entry which is preliminary data.</text>
</comment>
<evidence type="ECO:0000256" key="2">
    <source>
        <dbReference type="SAM" id="SignalP"/>
    </source>
</evidence>